<keyword evidence="1 2" id="KW-0597">Phosphoprotein</keyword>
<proteinExistence type="predicted"/>
<sequence>MAGILVIDDEESIRILLKKILEREGHSVAMAPNGKVGLEMQSQQAADVVITDIFMPEKEGMEVIMELRRNFPEVKIVAMSGGDRKGNMDFLGMTEKLGAHKTLKKPFTLNDVLEVVQSVL</sequence>
<accession>A0A8J6NF70</accession>
<dbReference type="SMART" id="SM00448">
    <property type="entry name" value="REC"/>
    <property type="match status" value="1"/>
</dbReference>
<dbReference type="InterPro" id="IPR001789">
    <property type="entry name" value="Sig_transdc_resp-reg_receiver"/>
</dbReference>
<dbReference type="SUPFAM" id="SSF52172">
    <property type="entry name" value="CheY-like"/>
    <property type="match status" value="1"/>
</dbReference>
<dbReference type="Proteomes" id="UP000614424">
    <property type="component" value="Unassembled WGS sequence"/>
</dbReference>
<evidence type="ECO:0000313" key="5">
    <source>
        <dbReference type="Proteomes" id="UP000614424"/>
    </source>
</evidence>
<reference evidence="4 5" key="1">
    <citation type="submission" date="2020-08" db="EMBL/GenBank/DDBJ databases">
        <title>Bridging the membrane lipid divide: bacteria of the FCB group superphylum have the potential to synthesize archaeal ether lipids.</title>
        <authorList>
            <person name="Villanueva L."/>
            <person name="Von Meijenfeldt F.A.B."/>
            <person name="Westbye A.B."/>
            <person name="Yadav S."/>
            <person name="Hopmans E.C."/>
            <person name="Dutilh B.E."/>
            <person name="Sinninghe Damste J.S."/>
        </authorList>
    </citation>
    <scope>NUCLEOTIDE SEQUENCE [LARGE SCALE GENOMIC DNA]</scope>
    <source>
        <strain evidence="4">NIOZ-UU47</strain>
    </source>
</reference>
<evidence type="ECO:0000256" key="1">
    <source>
        <dbReference type="ARBA" id="ARBA00022553"/>
    </source>
</evidence>
<dbReference type="EMBL" id="JACNJZ010000093">
    <property type="protein sequence ID" value="MBC8317568.1"/>
    <property type="molecule type" value="Genomic_DNA"/>
</dbReference>
<comment type="caution">
    <text evidence="4">The sequence shown here is derived from an EMBL/GenBank/DDBJ whole genome shotgun (WGS) entry which is preliminary data.</text>
</comment>
<dbReference type="PANTHER" id="PTHR44591">
    <property type="entry name" value="STRESS RESPONSE REGULATOR PROTEIN 1"/>
    <property type="match status" value="1"/>
</dbReference>
<dbReference type="PANTHER" id="PTHR44591:SF23">
    <property type="entry name" value="CHEY SUBFAMILY"/>
    <property type="match status" value="1"/>
</dbReference>
<dbReference type="AlphaFoldDB" id="A0A8J6NF70"/>
<dbReference type="GO" id="GO:0000160">
    <property type="term" value="P:phosphorelay signal transduction system"/>
    <property type="evidence" value="ECO:0007669"/>
    <property type="project" value="InterPro"/>
</dbReference>
<name>A0A8J6NF70_9BACT</name>
<organism evidence="4 5">
    <name type="scientific">Candidatus Desulfobia pelagia</name>
    <dbReference type="NCBI Taxonomy" id="2841692"/>
    <lineage>
        <taxon>Bacteria</taxon>
        <taxon>Pseudomonadati</taxon>
        <taxon>Thermodesulfobacteriota</taxon>
        <taxon>Desulfobulbia</taxon>
        <taxon>Desulfobulbales</taxon>
        <taxon>Desulfobulbaceae</taxon>
        <taxon>Candidatus Desulfobia</taxon>
    </lineage>
</organism>
<dbReference type="Pfam" id="PF00072">
    <property type="entry name" value="Response_reg"/>
    <property type="match status" value="1"/>
</dbReference>
<protein>
    <submittedName>
        <fullName evidence="4">Response regulator</fullName>
    </submittedName>
</protein>
<dbReference type="Gene3D" id="3.40.50.2300">
    <property type="match status" value="1"/>
</dbReference>
<dbReference type="InterPro" id="IPR050595">
    <property type="entry name" value="Bact_response_regulator"/>
</dbReference>
<feature type="modified residue" description="4-aspartylphosphate" evidence="2">
    <location>
        <position position="52"/>
    </location>
</feature>
<evidence type="ECO:0000256" key="2">
    <source>
        <dbReference type="PROSITE-ProRule" id="PRU00169"/>
    </source>
</evidence>
<dbReference type="InterPro" id="IPR011006">
    <property type="entry name" value="CheY-like_superfamily"/>
</dbReference>
<dbReference type="PROSITE" id="PS50110">
    <property type="entry name" value="RESPONSE_REGULATORY"/>
    <property type="match status" value="1"/>
</dbReference>
<evidence type="ECO:0000313" key="4">
    <source>
        <dbReference type="EMBL" id="MBC8317568.1"/>
    </source>
</evidence>
<evidence type="ECO:0000259" key="3">
    <source>
        <dbReference type="PROSITE" id="PS50110"/>
    </source>
</evidence>
<feature type="domain" description="Response regulatory" evidence="3">
    <location>
        <begin position="3"/>
        <end position="120"/>
    </location>
</feature>
<gene>
    <name evidence="4" type="ORF">H8E41_06650</name>
</gene>